<gene>
    <name evidence="2" type="ORF">T9R20_05905</name>
</gene>
<evidence type="ECO:0000313" key="3">
    <source>
        <dbReference type="Proteomes" id="UP001324533"/>
    </source>
</evidence>
<dbReference type="RefSeq" id="WP_322411609.1">
    <property type="nucleotide sequence ID" value="NZ_CP139779.1"/>
</dbReference>
<keyword evidence="1" id="KW-1133">Transmembrane helix</keyword>
<evidence type="ECO:0000256" key="1">
    <source>
        <dbReference type="SAM" id="Phobius"/>
    </source>
</evidence>
<reference evidence="2 3" key="1">
    <citation type="submission" date="2023-06" db="EMBL/GenBank/DDBJ databases">
        <title>Rock-solubilizing bacteria, Microbacterium invictum, promotes re-establishment of vegetation in rocky wasteland by accelerating rock bio-weathering and reshaping soil bacterial community.</title>
        <authorList>
            <person name="Liu C."/>
        </authorList>
    </citation>
    <scope>NUCLEOTIDE SEQUENCE [LARGE SCALE GENOMIC DNA]</scope>
    <source>
        <strain evidence="2 3">X-18</strain>
    </source>
</reference>
<organism evidence="2 3">
    <name type="scientific">Microbacterium invictum</name>
    <dbReference type="NCBI Taxonomy" id="515415"/>
    <lineage>
        <taxon>Bacteria</taxon>
        <taxon>Bacillati</taxon>
        <taxon>Actinomycetota</taxon>
        <taxon>Actinomycetes</taxon>
        <taxon>Micrococcales</taxon>
        <taxon>Microbacteriaceae</taxon>
        <taxon>Microbacterium</taxon>
    </lineage>
</organism>
<keyword evidence="1" id="KW-0472">Membrane</keyword>
<proteinExistence type="predicted"/>
<sequence>MSVTVPHSAISRSSASRRAVRLVAATAALILALMLGCVVTAAPASAADRGTGFGTWAPVSALGWHGSMLVNGVHTYCILPGLPLPTGPSVDHGISGDAAGLSPEQLARINHLVSSHGQTDDPVQAAAVGWAVKAIADWDATLRQFGYQGDALAGVIDRVFSRLAPEHNAAVQQRAVAYYDEAMGIAADIPSGTLVFTVDPVDHRRGSVRVETGAASAVGTVTLTGAVFADTGAATREGVTPGTDYAITTAPPAPGRAYTVSGTGRFTGGVAPAVRHITTAGGQDTAGPGGPATFDVSGADAAPRVPLFSPAITTQVASRYIPGGPFVDDVTVTLADGDWPRTQDGSPLPLTASAEIYRTTSEPAEPQPAVPADAEHVGSLSLVTGDQGGDVPYRVSSEEELPGPGFYTAVWTITRDAQQPELAAHLAADFSWTEAFGVRSQISVVPDISSRAQERVTAGEPMSDTIIVGGVVPPGGLTVSSAVFRADQDVPAAEACTPESLVWQSAPITVAAAGEYTVTSPAITEPGTYYWRERAVDAAGEEVHHGPCGVANETTIVEAAPPAPAPSLAATGASIATTAAPLVVGVTVVATGIALGLSRWRRFEQTAGIG</sequence>
<protein>
    <submittedName>
        <fullName evidence="2">Uncharacterized protein</fullName>
    </submittedName>
</protein>
<evidence type="ECO:0000313" key="2">
    <source>
        <dbReference type="EMBL" id="WQB71492.1"/>
    </source>
</evidence>
<dbReference type="EMBL" id="CP139779">
    <property type="protein sequence ID" value="WQB71492.1"/>
    <property type="molecule type" value="Genomic_DNA"/>
</dbReference>
<keyword evidence="1" id="KW-0812">Transmembrane</keyword>
<name>A0ABZ0VF70_9MICO</name>
<accession>A0ABZ0VF70</accession>
<keyword evidence="3" id="KW-1185">Reference proteome</keyword>
<dbReference type="Proteomes" id="UP001324533">
    <property type="component" value="Chromosome"/>
</dbReference>
<feature type="transmembrane region" description="Helical" evidence="1">
    <location>
        <begin position="575"/>
        <end position="597"/>
    </location>
</feature>